<dbReference type="PROSITE" id="PS51201">
    <property type="entry name" value="RCK_N"/>
    <property type="match status" value="1"/>
</dbReference>
<keyword evidence="2" id="KW-1133">Transmembrane helix</keyword>
<dbReference type="PROSITE" id="PS51202">
    <property type="entry name" value="RCK_C"/>
    <property type="match status" value="1"/>
</dbReference>
<dbReference type="Pfam" id="PF07885">
    <property type="entry name" value="Ion_trans_2"/>
    <property type="match status" value="1"/>
</dbReference>
<comment type="subcellular location">
    <subcellularLocation>
        <location evidence="1">Cell membrane</location>
        <topology evidence="1">Multi-pass membrane protein</topology>
    </subcellularLocation>
</comment>
<name>Q7U557_PARMW</name>
<dbReference type="InterPro" id="IPR003148">
    <property type="entry name" value="RCK_N"/>
</dbReference>
<proteinExistence type="predicted"/>
<keyword evidence="2" id="KW-0472">Membrane</keyword>
<dbReference type="EMBL" id="BX569694">
    <property type="protein sequence ID" value="CAE08366.1"/>
    <property type="molecule type" value="Genomic_DNA"/>
</dbReference>
<reference evidence="5 6" key="1">
    <citation type="journal article" date="2003" name="Nature">
        <title>The genome of a motile marine Synechococcus.</title>
        <authorList>
            <person name="Palenik B."/>
            <person name="Brahamsha B."/>
            <person name="Larimer F."/>
            <person name="Land M."/>
            <person name="Hauser L."/>
            <person name="Chain P."/>
            <person name="Lamerdin J."/>
            <person name="Regala W."/>
            <person name="Allen E.A."/>
            <person name="McCarren J."/>
            <person name="Paulsen I."/>
            <person name="Dufresne A."/>
            <person name="Partensky F."/>
            <person name="Webb E."/>
            <person name="Waterbury J."/>
        </authorList>
    </citation>
    <scope>NUCLEOTIDE SEQUENCE [LARGE SCALE GENOMIC DNA]</scope>
    <source>
        <strain evidence="5 6">WH8102</strain>
    </source>
</reference>
<feature type="transmembrane region" description="Helical" evidence="2">
    <location>
        <begin position="21"/>
        <end position="39"/>
    </location>
</feature>
<evidence type="ECO:0000313" key="5">
    <source>
        <dbReference type="EMBL" id="CAE08366.1"/>
    </source>
</evidence>
<dbReference type="Proteomes" id="UP000001422">
    <property type="component" value="Chromosome"/>
</dbReference>
<dbReference type="SUPFAM" id="SSF51735">
    <property type="entry name" value="NAD(P)-binding Rossmann-fold domains"/>
    <property type="match status" value="1"/>
</dbReference>
<accession>Q7U557</accession>
<dbReference type="GO" id="GO:0006813">
    <property type="term" value="P:potassium ion transport"/>
    <property type="evidence" value="ECO:0007669"/>
    <property type="project" value="InterPro"/>
</dbReference>
<organism evidence="5 6">
    <name type="scientific">Parasynechococcus marenigrum (strain WH8102)</name>
    <dbReference type="NCBI Taxonomy" id="84588"/>
    <lineage>
        <taxon>Bacteria</taxon>
        <taxon>Bacillati</taxon>
        <taxon>Cyanobacteriota</taxon>
        <taxon>Cyanophyceae</taxon>
        <taxon>Synechococcales</taxon>
        <taxon>Prochlorococcaceae</taxon>
        <taxon>Parasynechococcus</taxon>
        <taxon>Parasynechococcus marenigrum</taxon>
    </lineage>
</organism>
<dbReference type="GO" id="GO:0008324">
    <property type="term" value="F:monoatomic cation transmembrane transporter activity"/>
    <property type="evidence" value="ECO:0007669"/>
    <property type="project" value="InterPro"/>
</dbReference>
<dbReference type="Gene3D" id="3.30.70.1450">
    <property type="entry name" value="Regulator of K+ conductance, C-terminal domain"/>
    <property type="match status" value="1"/>
</dbReference>
<dbReference type="Gene3D" id="3.40.50.720">
    <property type="entry name" value="NAD(P)-binding Rossmann-like Domain"/>
    <property type="match status" value="1"/>
</dbReference>
<evidence type="ECO:0000259" key="3">
    <source>
        <dbReference type="PROSITE" id="PS51201"/>
    </source>
</evidence>
<evidence type="ECO:0000256" key="2">
    <source>
        <dbReference type="SAM" id="Phobius"/>
    </source>
</evidence>
<dbReference type="AlphaFoldDB" id="Q7U557"/>
<sequence length="355" mass="38443">MSQGSRRRTSRRQLKLLAAPWRGPFSALSAVILIGAIGYRLTEGWDWGDCLWMVLITISTIGYGEVETLSPAGRLVTVLIVVGGLIVVQLAIQRVLGLKDAGYFRRLQEFRIHRMLESLHDHVILCGYGRIGQEIAAQLQRDQIPLVVIETDPDRRDVAEANGLQLLQADATLDETLLDAGLERCQSLVAALPGDASNLYVILSARGLNPSCRLIARANSDEAATKLRLAGATVVVSPYVAGGRVMAASALRPLALNFMELLAGSDFEIEEFQLSRDPLDLMDIRGRSMAELELGRRSGALVLAIRDGSELIANPGGETQLAPGQLLIVLGSKPQLKRFQALLGEAVDSIETMAS</sequence>
<dbReference type="PANTHER" id="PTHR43833">
    <property type="entry name" value="POTASSIUM CHANNEL PROTEIN 2-RELATED-RELATED"/>
    <property type="match status" value="1"/>
</dbReference>
<dbReference type="HOGENOM" id="CLU_050982_0_1_3"/>
<protein>
    <submittedName>
        <fullName evidence="5">Potassium channel, VIC family</fullName>
    </submittedName>
</protein>
<keyword evidence="5" id="KW-0407">Ion channel</keyword>
<keyword evidence="2" id="KW-0812">Transmembrane</keyword>
<keyword evidence="6" id="KW-1185">Reference proteome</keyword>
<dbReference type="InterPro" id="IPR013099">
    <property type="entry name" value="K_chnl_dom"/>
</dbReference>
<dbReference type="SUPFAM" id="SSF81324">
    <property type="entry name" value="Voltage-gated potassium channels"/>
    <property type="match status" value="1"/>
</dbReference>
<dbReference type="eggNOG" id="COG1226">
    <property type="taxonomic scope" value="Bacteria"/>
</dbReference>
<evidence type="ECO:0000259" key="4">
    <source>
        <dbReference type="PROSITE" id="PS51202"/>
    </source>
</evidence>
<keyword evidence="5" id="KW-0406">Ion transport</keyword>
<dbReference type="RefSeq" id="WP_011128709.1">
    <property type="nucleotide sequence ID" value="NC_005070.1"/>
</dbReference>
<dbReference type="STRING" id="84588.SYNW1851"/>
<keyword evidence="5" id="KW-0813">Transport</keyword>
<evidence type="ECO:0000256" key="1">
    <source>
        <dbReference type="ARBA" id="ARBA00004651"/>
    </source>
</evidence>
<dbReference type="Gene3D" id="1.10.287.70">
    <property type="match status" value="1"/>
</dbReference>
<dbReference type="GO" id="GO:0005886">
    <property type="term" value="C:plasma membrane"/>
    <property type="evidence" value="ECO:0007669"/>
    <property type="project" value="UniProtKB-SubCell"/>
</dbReference>
<dbReference type="SUPFAM" id="SSF116726">
    <property type="entry name" value="TrkA C-terminal domain-like"/>
    <property type="match status" value="1"/>
</dbReference>
<dbReference type="Pfam" id="PF02080">
    <property type="entry name" value="TrkA_C"/>
    <property type="match status" value="1"/>
</dbReference>
<gene>
    <name evidence="5" type="ordered locus">SYNW1851</name>
</gene>
<dbReference type="InterPro" id="IPR006037">
    <property type="entry name" value="RCK_C"/>
</dbReference>
<dbReference type="PANTHER" id="PTHR43833:SF9">
    <property type="entry name" value="POTASSIUM CHANNEL PROTEIN YUGO-RELATED"/>
    <property type="match status" value="1"/>
</dbReference>
<evidence type="ECO:0000313" key="6">
    <source>
        <dbReference type="Proteomes" id="UP000001422"/>
    </source>
</evidence>
<dbReference type="InterPro" id="IPR050721">
    <property type="entry name" value="Trk_Ktr_HKT_K-transport"/>
</dbReference>
<dbReference type="KEGG" id="syw:SYNW1851"/>
<feature type="transmembrane region" description="Helical" evidence="2">
    <location>
        <begin position="75"/>
        <end position="92"/>
    </location>
</feature>
<feature type="domain" description="RCK N-terminal" evidence="3">
    <location>
        <begin position="120"/>
        <end position="237"/>
    </location>
</feature>
<dbReference type="Pfam" id="PF02254">
    <property type="entry name" value="TrkA_N"/>
    <property type="match status" value="1"/>
</dbReference>
<feature type="domain" description="RCK C-terminal" evidence="4">
    <location>
        <begin position="257"/>
        <end position="345"/>
    </location>
</feature>
<dbReference type="InterPro" id="IPR036291">
    <property type="entry name" value="NAD(P)-bd_dom_sf"/>
</dbReference>
<dbReference type="InterPro" id="IPR036721">
    <property type="entry name" value="RCK_C_sf"/>
</dbReference>